<dbReference type="Gene3D" id="3.40.33.10">
    <property type="entry name" value="CAP"/>
    <property type="match status" value="1"/>
</dbReference>
<dbReference type="AlphaFoldDB" id="A0A0N5BTT0"/>
<dbReference type="InterPro" id="IPR014044">
    <property type="entry name" value="CAP_dom"/>
</dbReference>
<feature type="region of interest" description="Disordered" evidence="1">
    <location>
        <begin position="36"/>
        <end position="68"/>
    </location>
</feature>
<evidence type="ECO:0000259" key="3">
    <source>
        <dbReference type="SMART" id="SM00198"/>
    </source>
</evidence>
<organism evidence="4 5">
    <name type="scientific">Strongyloides papillosus</name>
    <name type="common">Intestinal threadworm</name>
    <dbReference type="NCBI Taxonomy" id="174720"/>
    <lineage>
        <taxon>Eukaryota</taxon>
        <taxon>Metazoa</taxon>
        <taxon>Ecdysozoa</taxon>
        <taxon>Nematoda</taxon>
        <taxon>Chromadorea</taxon>
        <taxon>Rhabditida</taxon>
        <taxon>Tylenchina</taxon>
        <taxon>Panagrolaimomorpha</taxon>
        <taxon>Strongyloidoidea</taxon>
        <taxon>Strongyloididae</taxon>
        <taxon>Strongyloides</taxon>
    </lineage>
</organism>
<evidence type="ECO:0000313" key="4">
    <source>
        <dbReference type="Proteomes" id="UP000046392"/>
    </source>
</evidence>
<evidence type="ECO:0000256" key="1">
    <source>
        <dbReference type="SAM" id="MobiDB-lite"/>
    </source>
</evidence>
<feature type="domain" description="SCP" evidence="3">
    <location>
        <begin position="125"/>
        <end position="256"/>
    </location>
</feature>
<sequence>MKLRVLFLIQLNFLLSISNPPSNSVEEPIKKSQAPIPLTRLSGGGSGRRRLSSRGSQSNLGGSSSLRRNSLSASRQSLNDGIICYRQNPEFLKKYINVKTSSYFVWRSIWDDCPGHYYSKHHYSLFKKLVLTEINTYRYHHRVHYLLPSHELYTIAQKLAEKLALKGKINTHKDKYSKYGILSTQTTKFLSSTVVKNWYDTKIKYDFLLKGPLSYAAHSFAQIVWKGSHKIGIGVNEVNGNVTVVILFYPKGNTHLQYKKNVFQKEKWAGK</sequence>
<dbReference type="Pfam" id="PF00188">
    <property type="entry name" value="CAP"/>
    <property type="match status" value="1"/>
</dbReference>
<keyword evidence="2" id="KW-0732">Signal</keyword>
<proteinExistence type="predicted"/>
<reference evidence="5" key="1">
    <citation type="submission" date="2017-02" db="UniProtKB">
        <authorList>
            <consortium name="WormBaseParasite"/>
        </authorList>
    </citation>
    <scope>IDENTIFICATION</scope>
</reference>
<feature type="signal peptide" evidence="2">
    <location>
        <begin position="1"/>
        <end position="24"/>
    </location>
</feature>
<dbReference type="WBParaSite" id="SPAL_0000925500.1">
    <property type="protein sequence ID" value="SPAL_0000925500.1"/>
    <property type="gene ID" value="SPAL_0000925500"/>
</dbReference>
<evidence type="ECO:0000256" key="2">
    <source>
        <dbReference type="SAM" id="SignalP"/>
    </source>
</evidence>
<dbReference type="InterPro" id="IPR035940">
    <property type="entry name" value="CAP_sf"/>
</dbReference>
<dbReference type="InterPro" id="IPR001283">
    <property type="entry name" value="CRISP-related"/>
</dbReference>
<keyword evidence="4" id="KW-1185">Reference proteome</keyword>
<feature type="compositionally biased region" description="Low complexity" evidence="1">
    <location>
        <begin position="53"/>
        <end position="68"/>
    </location>
</feature>
<name>A0A0N5BTT0_STREA</name>
<accession>A0A0N5BTT0</accession>
<dbReference type="SMART" id="SM00198">
    <property type="entry name" value="SCP"/>
    <property type="match status" value="1"/>
</dbReference>
<evidence type="ECO:0000313" key="5">
    <source>
        <dbReference type="WBParaSite" id="SPAL_0000925500.1"/>
    </source>
</evidence>
<feature type="chain" id="PRO_5005894941" evidence="2">
    <location>
        <begin position="25"/>
        <end position="271"/>
    </location>
</feature>
<dbReference type="Proteomes" id="UP000046392">
    <property type="component" value="Unplaced"/>
</dbReference>
<dbReference type="PANTHER" id="PTHR10334">
    <property type="entry name" value="CYSTEINE-RICH SECRETORY PROTEIN-RELATED"/>
    <property type="match status" value="1"/>
</dbReference>
<protein>
    <submittedName>
        <fullName evidence="5">SCP domain-containing protein</fullName>
    </submittedName>
</protein>
<dbReference type="SUPFAM" id="SSF55797">
    <property type="entry name" value="PR-1-like"/>
    <property type="match status" value="1"/>
</dbReference>